<evidence type="ECO:0000313" key="3">
    <source>
        <dbReference type="Proteomes" id="UP001141253"/>
    </source>
</evidence>
<proteinExistence type="predicted"/>
<organism evidence="2 3">
    <name type="scientific">Salix suchowensis</name>
    <dbReference type="NCBI Taxonomy" id="1278906"/>
    <lineage>
        <taxon>Eukaryota</taxon>
        <taxon>Viridiplantae</taxon>
        <taxon>Streptophyta</taxon>
        <taxon>Embryophyta</taxon>
        <taxon>Tracheophyta</taxon>
        <taxon>Spermatophyta</taxon>
        <taxon>Magnoliopsida</taxon>
        <taxon>eudicotyledons</taxon>
        <taxon>Gunneridae</taxon>
        <taxon>Pentapetalae</taxon>
        <taxon>rosids</taxon>
        <taxon>fabids</taxon>
        <taxon>Malpighiales</taxon>
        <taxon>Salicaceae</taxon>
        <taxon>Saliceae</taxon>
        <taxon>Salix</taxon>
    </lineage>
</organism>
<feature type="domain" description="FHA" evidence="1">
    <location>
        <begin position="7"/>
        <end position="75"/>
    </location>
</feature>
<dbReference type="InterPro" id="IPR008984">
    <property type="entry name" value="SMAD_FHA_dom_sf"/>
</dbReference>
<dbReference type="EMBL" id="JAPFFI010000022">
    <property type="protein sequence ID" value="KAJ6329142.1"/>
    <property type="molecule type" value="Genomic_DNA"/>
</dbReference>
<dbReference type="SUPFAM" id="SSF49879">
    <property type="entry name" value="SMAD/FHA domain"/>
    <property type="match status" value="1"/>
</dbReference>
<sequence length="171" mass="18231">MLSTLFSVGQSRQCNLWLNDPSISTVLCKLRHIERGGASVVLLEITGGKGAVHVNGKLYQKNESLVLNGGDEVVFTTSGKHAYIFQKLTNNNLGTPDMPSVSILEAQSAPIKGIHIEARPRDPSDYAGASILASLSCLLPPAAKTDVEMKDGTNNHDPCGCFPKGESCCSF</sequence>
<name>A0ABQ9A9M2_9ROSI</name>
<accession>A0ABQ9A9M2</accession>
<dbReference type="InterPro" id="IPR000253">
    <property type="entry name" value="FHA_dom"/>
</dbReference>
<comment type="caution">
    <text evidence="2">The sequence shown here is derived from an EMBL/GenBank/DDBJ whole genome shotgun (WGS) entry which is preliminary data.</text>
</comment>
<dbReference type="Proteomes" id="UP001141253">
    <property type="component" value="Chromosome 14"/>
</dbReference>
<reference evidence="2" key="2">
    <citation type="journal article" date="2023" name="Int. J. Mol. Sci.">
        <title>De Novo Assembly and Annotation of 11 Diverse Shrub Willow (Salix) Genomes Reveals Novel Gene Organization in Sex-Linked Regions.</title>
        <authorList>
            <person name="Hyden B."/>
            <person name="Feng K."/>
            <person name="Yates T.B."/>
            <person name="Jawdy S."/>
            <person name="Cereghino C."/>
            <person name="Smart L.B."/>
            <person name="Muchero W."/>
        </authorList>
    </citation>
    <scope>NUCLEOTIDE SEQUENCE</scope>
    <source>
        <tissue evidence="2">Shoot tip</tissue>
    </source>
</reference>
<dbReference type="Gene3D" id="2.60.200.20">
    <property type="match status" value="1"/>
</dbReference>
<evidence type="ECO:0000259" key="1">
    <source>
        <dbReference type="Pfam" id="PF00498"/>
    </source>
</evidence>
<keyword evidence="3" id="KW-1185">Reference proteome</keyword>
<dbReference type="CDD" id="cd00060">
    <property type="entry name" value="FHA"/>
    <property type="match status" value="1"/>
</dbReference>
<protein>
    <recommendedName>
        <fullName evidence="1">FHA domain-containing protein</fullName>
    </recommendedName>
</protein>
<evidence type="ECO:0000313" key="2">
    <source>
        <dbReference type="EMBL" id="KAJ6329142.1"/>
    </source>
</evidence>
<gene>
    <name evidence="2" type="ORF">OIU77_010758</name>
</gene>
<dbReference type="Pfam" id="PF00498">
    <property type="entry name" value="FHA"/>
    <property type="match status" value="1"/>
</dbReference>
<reference evidence="2" key="1">
    <citation type="submission" date="2022-10" db="EMBL/GenBank/DDBJ databases">
        <authorList>
            <person name="Hyden B.L."/>
            <person name="Feng K."/>
            <person name="Yates T."/>
            <person name="Jawdy S."/>
            <person name="Smart L.B."/>
            <person name="Muchero W."/>
        </authorList>
    </citation>
    <scope>NUCLEOTIDE SEQUENCE</scope>
    <source>
        <tissue evidence="2">Shoot tip</tissue>
    </source>
</reference>